<gene>
    <name evidence="2" type="ORF">CTEN210_09547</name>
</gene>
<feature type="signal peptide" evidence="1">
    <location>
        <begin position="1"/>
        <end position="19"/>
    </location>
</feature>
<protein>
    <submittedName>
        <fullName evidence="2">Uncharacterized protein</fullName>
    </submittedName>
</protein>
<proteinExistence type="predicted"/>
<feature type="chain" id="PRO_5042111218" evidence="1">
    <location>
        <begin position="20"/>
        <end position="305"/>
    </location>
</feature>
<keyword evidence="1" id="KW-0732">Signal</keyword>
<evidence type="ECO:0000313" key="2">
    <source>
        <dbReference type="EMBL" id="GFH53071.1"/>
    </source>
</evidence>
<dbReference type="EMBL" id="BLLK01000046">
    <property type="protein sequence ID" value="GFH53071.1"/>
    <property type="molecule type" value="Genomic_DNA"/>
</dbReference>
<sequence length="305" mass="33526">MKTAASLLLLSNSIVGLNGFQSNILNCPRNIKNHRLQNTRLQMNFFKDMINSAFENDKNLSSEIEGPNDTDMFAVQGEKTEVQKKWIESQMNANKSNVVNDGKGAPMNAELLPGTKWELVLYLTGVPNFDPSNSLYGSKVNISNRDSGLSKDGFAIGADTLPDEPSVTLQITLMEDGVCKVDESAFTTGINGEWKLSDDGRIIRFSLDCTGYQRTVTTKGTIQNVYWSDRQEAERKSSAVYEIPPGQIFAEARVGFGNTPGVFVMGDENNPEGLLKIEKSQGMFGVTTKSFACGKFAAKMITDEE</sequence>
<comment type="caution">
    <text evidence="2">The sequence shown here is derived from an EMBL/GenBank/DDBJ whole genome shotgun (WGS) entry which is preliminary data.</text>
</comment>
<reference evidence="2 3" key="1">
    <citation type="journal article" date="2021" name="Sci. Rep.">
        <title>The genome of the diatom Chaetoceros tenuissimus carries an ancient integrated fragment of an extant virus.</title>
        <authorList>
            <person name="Hongo Y."/>
            <person name="Kimura K."/>
            <person name="Takaki Y."/>
            <person name="Yoshida Y."/>
            <person name="Baba S."/>
            <person name="Kobayashi G."/>
            <person name="Nagasaki K."/>
            <person name="Hano T."/>
            <person name="Tomaru Y."/>
        </authorList>
    </citation>
    <scope>NUCLEOTIDE SEQUENCE [LARGE SCALE GENOMIC DNA]</scope>
    <source>
        <strain evidence="2 3">NIES-3715</strain>
    </source>
</reference>
<name>A0AAD3H7G9_9STRA</name>
<dbReference type="Proteomes" id="UP001054902">
    <property type="component" value="Unassembled WGS sequence"/>
</dbReference>
<organism evidence="2 3">
    <name type="scientific">Chaetoceros tenuissimus</name>
    <dbReference type="NCBI Taxonomy" id="426638"/>
    <lineage>
        <taxon>Eukaryota</taxon>
        <taxon>Sar</taxon>
        <taxon>Stramenopiles</taxon>
        <taxon>Ochrophyta</taxon>
        <taxon>Bacillariophyta</taxon>
        <taxon>Coscinodiscophyceae</taxon>
        <taxon>Chaetocerotophycidae</taxon>
        <taxon>Chaetocerotales</taxon>
        <taxon>Chaetocerotaceae</taxon>
        <taxon>Chaetoceros</taxon>
    </lineage>
</organism>
<accession>A0AAD3H7G9</accession>
<dbReference type="AlphaFoldDB" id="A0AAD3H7G9"/>
<keyword evidence="3" id="KW-1185">Reference proteome</keyword>
<evidence type="ECO:0000313" key="3">
    <source>
        <dbReference type="Proteomes" id="UP001054902"/>
    </source>
</evidence>
<evidence type="ECO:0000256" key="1">
    <source>
        <dbReference type="SAM" id="SignalP"/>
    </source>
</evidence>